<dbReference type="EMBL" id="FRAW01000016">
    <property type="protein sequence ID" value="SHK74314.1"/>
    <property type="molecule type" value="Genomic_DNA"/>
</dbReference>
<protein>
    <recommendedName>
        <fullName evidence="3">DUF2997 domain-containing protein</fullName>
    </recommendedName>
</protein>
<proteinExistence type="predicted"/>
<gene>
    <name evidence="1" type="ORF">SAMN05720469_1166</name>
</gene>
<dbReference type="Pfam" id="PF11211">
    <property type="entry name" value="DUF2997"/>
    <property type="match status" value="1"/>
</dbReference>
<organism evidence="1 2">
    <name type="scientific">Fibrobacter intestinalis</name>
    <dbReference type="NCBI Taxonomy" id="28122"/>
    <lineage>
        <taxon>Bacteria</taxon>
        <taxon>Pseudomonadati</taxon>
        <taxon>Fibrobacterota</taxon>
        <taxon>Fibrobacteria</taxon>
        <taxon>Fibrobacterales</taxon>
        <taxon>Fibrobacteraceae</taxon>
        <taxon>Fibrobacter</taxon>
    </lineage>
</organism>
<evidence type="ECO:0000313" key="2">
    <source>
        <dbReference type="Proteomes" id="UP000184275"/>
    </source>
</evidence>
<accession>A0A1M6UYT5</accession>
<dbReference type="Proteomes" id="UP000184275">
    <property type="component" value="Unassembled WGS sequence"/>
</dbReference>
<keyword evidence="2" id="KW-1185">Reference proteome</keyword>
<dbReference type="AlphaFoldDB" id="A0A1M6UYT5"/>
<evidence type="ECO:0008006" key="3">
    <source>
        <dbReference type="Google" id="ProtNLM"/>
    </source>
</evidence>
<reference evidence="2" key="1">
    <citation type="submission" date="2016-11" db="EMBL/GenBank/DDBJ databases">
        <authorList>
            <person name="Varghese N."/>
            <person name="Submissions S."/>
        </authorList>
    </citation>
    <scope>NUCLEOTIDE SEQUENCE [LARGE SCALE GENOMIC DNA]</scope>
    <source>
        <strain evidence="2">UWOS</strain>
    </source>
</reference>
<name>A0A1M6UYT5_9BACT</name>
<evidence type="ECO:0000313" key="1">
    <source>
        <dbReference type="EMBL" id="SHK74314.1"/>
    </source>
</evidence>
<dbReference type="RefSeq" id="WP_073304497.1">
    <property type="nucleotide sequence ID" value="NZ_FRAW01000016.1"/>
</dbReference>
<dbReference type="InterPro" id="IPR021375">
    <property type="entry name" value="DUF2997"/>
</dbReference>
<sequence length="74" mass="8274">MKEFNIEIEIDEDGNIFADTKGFHGKVCEPTLNELLKGIEGKSSDKKKPEYFIKNKSQLSNKTLCPAKGGNLFP</sequence>